<protein>
    <submittedName>
        <fullName evidence="1">Organic hydroperoxide resistance protein</fullName>
    </submittedName>
</protein>
<accession>A0A348HI47</accession>
<evidence type="ECO:0000313" key="1">
    <source>
        <dbReference type="EMBL" id="BBG31299.1"/>
    </source>
</evidence>
<dbReference type="Proteomes" id="UP000267342">
    <property type="component" value="Chromosome"/>
</dbReference>
<proteinExistence type="predicted"/>
<dbReference type="KEGG" id="zpl:ZBT109_2569"/>
<evidence type="ECO:0000313" key="2">
    <source>
        <dbReference type="Proteomes" id="UP000267342"/>
    </source>
</evidence>
<dbReference type="AlphaFoldDB" id="A0A348HI47"/>
<sequence length="58" mass="6812">MRMDQQVTVVAWQQVVLNAWQDVDDALHDQTAERQCNPYLRTRAANSWPSRVRVWLTG</sequence>
<keyword evidence="2" id="KW-1185">Reference proteome</keyword>
<name>A0A348HI47_9GAMM</name>
<gene>
    <name evidence="1" type="ORF">ZBT109_2569</name>
</gene>
<dbReference type="EMBL" id="AP018933">
    <property type="protein sequence ID" value="BBG31299.1"/>
    <property type="molecule type" value="Genomic_DNA"/>
</dbReference>
<organism evidence="1 2">
    <name type="scientific">Zymobacter palmae</name>
    <dbReference type="NCBI Taxonomy" id="33074"/>
    <lineage>
        <taxon>Bacteria</taxon>
        <taxon>Pseudomonadati</taxon>
        <taxon>Pseudomonadota</taxon>
        <taxon>Gammaproteobacteria</taxon>
        <taxon>Oceanospirillales</taxon>
        <taxon>Halomonadaceae</taxon>
        <taxon>Zymobacter group</taxon>
        <taxon>Zymobacter</taxon>
    </lineage>
</organism>
<reference evidence="1 2" key="1">
    <citation type="submission" date="2018-09" db="EMBL/GenBank/DDBJ databases">
        <title>Zymobacter palmae IAM14233 (=T109) whole genome analysis.</title>
        <authorList>
            <person name="Yanase H."/>
        </authorList>
    </citation>
    <scope>NUCLEOTIDE SEQUENCE [LARGE SCALE GENOMIC DNA]</scope>
    <source>
        <strain evidence="1 2">IAM14233</strain>
    </source>
</reference>